<name>A0A645DAB2_9ZZZZ</name>
<proteinExistence type="predicted"/>
<evidence type="ECO:0000313" key="1">
    <source>
        <dbReference type="EMBL" id="MPM86231.1"/>
    </source>
</evidence>
<dbReference type="AlphaFoldDB" id="A0A645DAB2"/>
<organism evidence="1">
    <name type="scientific">bioreactor metagenome</name>
    <dbReference type="NCBI Taxonomy" id="1076179"/>
    <lineage>
        <taxon>unclassified sequences</taxon>
        <taxon>metagenomes</taxon>
        <taxon>ecological metagenomes</taxon>
    </lineage>
</organism>
<reference evidence="1" key="1">
    <citation type="submission" date="2019-08" db="EMBL/GenBank/DDBJ databases">
        <authorList>
            <person name="Kucharzyk K."/>
            <person name="Murdoch R.W."/>
            <person name="Higgins S."/>
            <person name="Loffler F."/>
        </authorList>
    </citation>
    <scope>NUCLEOTIDE SEQUENCE</scope>
</reference>
<dbReference type="EMBL" id="VSSQ01034331">
    <property type="protein sequence ID" value="MPM86231.1"/>
    <property type="molecule type" value="Genomic_DNA"/>
</dbReference>
<protein>
    <submittedName>
        <fullName evidence="1">Uncharacterized protein</fullName>
    </submittedName>
</protein>
<sequence length="91" mass="10473">MDCLNIDNLRLRIARVSQKSSAEWLTKAGRAGNRHASRPAPYKCLLPAGEFLRSRDKREIGLTGISVYVARKQVVVNRVFKYFLKCQFLYI</sequence>
<accession>A0A645DAB2</accession>
<gene>
    <name evidence="1" type="ORF">SDC9_133319</name>
</gene>
<comment type="caution">
    <text evidence="1">The sequence shown here is derived from an EMBL/GenBank/DDBJ whole genome shotgun (WGS) entry which is preliminary data.</text>
</comment>